<dbReference type="InterPro" id="IPR026960">
    <property type="entry name" value="RVT-Znf"/>
</dbReference>
<protein>
    <recommendedName>
        <fullName evidence="1">Reverse transcriptase zinc-binding domain-containing protein</fullName>
    </recommendedName>
</protein>
<dbReference type="EnsemblPlants" id="QL07p031183:mrna">
    <property type="protein sequence ID" value="QL07p031183:mrna"/>
    <property type="gene ID" value="QL07p031183"/>
</dbReference>
<dbReference type="SUPFAM" id="SSF56219">
    <property type="entry name" value="DNase I-like"/>
    <property type="match status" value="1"/>
</dbReference>
<dbReference type="Gene3D" id="3.60.10.10">
    <property type="entry name" value="Endonuclease/exonuclease/phosphatase"/>
    <property type="match status" value="1"/>
</dbReference>
<dbReference type="InParanoid" id="A0A7N2M4U9"/>
<sequence>MVCSLWSCTYVDLAVLDADQTAGGVLIMWDRRVLEKLEVLVGSFSVSVQWKGVEDGFIWACSGGYGPNDNNLRGYMWDELVGIQQYWNVPWCCFGDFNVFHFPSERRGGSRLTLAMEKFSEFIEDHNLIDLPLEGGSYTWSSGGMVRGKSPFRFENMWLKMDGFVDKVDSWWNHHSFSGTSSYVFAKKLKTLKEDIIQWNRQEFGNVDCKKKELLGALATLDAKDGALGLTETEMFERNEVRSQIEYLLSLEEISWRQKLRMLCIKEGDHNTNFFHKMANSHRRHNHMSFLEVDGVIYEEGAEVAAQVVQFYKTLYQKTEEWRRFVEGLEFDQIEEAERGWMERRFENDEIIQVVRNMEGDKAPGRQILDSILIANECEDSRTKSKIPGVISKSEMVPIGEVNNVHALTEILGCRVGTLPMTYLGMPLGVSHKASSIWNPILEKIERKLAGWKKLYLSKGGRLTLLKNTLSSLPTYFLPLFTTLTHVANKIEKLQRDFLWGDTKTHLLGWDKACMPMANGGLGIRKLTTFNKALLGKWLWHFEIEENRLWRRVVALKFGEEWGGWTSKLGRGAHRWCGDLPLQLAFPILYTFAANKEAFVESSLLCQGEGNWRTWDVRFICGPNDWEANVMDEFFRLLASNQSLVTEGDRMRWKLSKKGDFTIRSFYHKLHGSSPIVFPWKGIWKVKAPWCVSFFVWTAAWDRILTGDNLRLKGYDFFDWCIMCRCCGETVDHLLLHCGKAYRLWCFVYRIFGISWVPSGSVSDLLFS</sequence>
<dbReference type="PANTHER" id="PTHR33116">
    <property type="entry name" value="REVERSE TRANSCRIPTASE ZINC-BINDING DOMAIN-CONTAINING PROTEIN-RELATED-RELATED"/>
    <property type="match status" value="1"/>
</dbReference>
<name>A0A7N2M4U9_QUELO</name>
<reference evidence="2 3" key="1">
    <citation type="journal article" date="2016" name="G3 (Bethesda)">
        <title>First Draft Assembly and Annotation of the Genome of a California Endemic Oak Quercus lobata Nee (Fagaceae).</title>
        <authorList>
            <person name="Sork V.L."/>
            <person name="Fitz-Gibbon S.T."/>
            <person name="Puiu D."/>
            <person name="Crepeau M."/>
            <person name="Gugger P.F."/>
            <person name="Sherman R."/>
            <person name="Stevens K."/>
            <person name="Langley C.H."/>
            <person name="Pellegrini M."/>
            <person name="Salzberg S.L."/>
        </authorList>
    </citation>
    <scope>NUCLEOTIDE SEQUENCE [LARGE SCALE GENOMIC DNA]</scope>
    <source>
        <strain evidence="2 3">cv. SW786</strain>
    </source>
</reference>
<dbReference type="InterPro" id="IPR036691">
    <property type="entry name" value="Endo/exonu/phosph_ase_sf"/>
</dbReference>
<keyword evidence="3" id="KW-1185">Reference proteome</keyword>
<dbReference type="Gramene" id="QL07p031183:mrna">
    <property type="protein sequence ID" value="QL07p031183:mrna"/>
    <property type="gene ID" value="QL07p031183"/>
</dbReference>
<dbReference type="AlphaFoldDB" id="A0A7N2M4U9"/>
<organism evidence="2 3">
    <name type="scientific">Quercus lobata</name>
    <name type="common">Valley oak</name>
    <dbReference type="NCBI Taxonomy" id="97700"/>
    <lineage>
        <taxon>Eukaryota</taxon>
        <taxon>Viridiplantae</taxon>
        <taxon>Streptophyta</taxon>
        <taxon>Embryophyta</taxon>
        <taxon>Tracheophyta</taxon>
        <taxon>Spermatophyta</taxon>
        <taxon>Magnoliopsida</taxon>
        <taxon>eudicotyledons</taxon>
        <taxon>Gunneridae</taxon>
        <taxon>Pentapetalae</taxon>
        <taxon>rosids</taxon>
        <taxon>fabids</taxon>
        <taxon>Fagales</taxon>
        <taxon>Fagaceae</taxon>
        <taxon>Quercus</taxon>
    </lineage>
</organism>
<proteinExistence type="predicted"/>
<accession>A0A7N2M4U9</accession>
<dbReference type="Proteomes" id="UP000594261">
    <property type="component" value="Chromosome 7"/>
</dbReference>
<dbReference type="Pfam" id="PF13966">
    <property type="entry name" value="zf-RVT"/>
    <property type="match status" value="1"/>
</dbReference>
<evidence type="ECO:0000313" key="2">
    <source>
        <dbReference type="EnsemblPlants" id="QL07p031183:mrna"/>
    </source>
</evidence>
<dbReference type="PANTHER" id="PTHR33116:SF78">
    <property type="entry name" value="OS12G0587133 PROTEIN"/>
    <property type="match status" value="1"/>
</dbReference>
<evidence type="ECO:0000313" key="3">
    <source>
        <dbReference type="Proteomes" id="UP000594261"/>
    </source>
</evidence>
<dbReference type="EMBL" id="LRBV02000007">
    <property type="status" value="NOT_ANNOTATED_CDS"/>
    <property type="molecule type" value="Genomic_DNA"/>
</dbReference>
<evidence type="ECO:0000259" key="1">
    <source>
        <dbReference type="Pfam" id="PF13966"/>
    </source>
</evidence>
<feature type="domain" description="Reverse transcriptase zinc-binding" evidence="1">
    <location>
        <begin position="661"/>
        <end position="745"/>
    </location>
</feature>
<reference evidence="2" key="2">
    <citation type="submission" date="2021-01" db="UniProtKB">
        <authorList>
            <consortium name="EnsemblPlants"/>
        </authorList>
    </citation>
    <scope>IDENTIFICATION</scope>
</reference>